<organism evidence="9 10">
    <name type="scientific">Paenibacillus puldeungensis</name>
    <dbReference type="NCBI Taxonomy" id="696536"/>
    <lineage>
        <taxon>Bacteria</taxon>
        <taxon>Bacillati</taxon>
        <taxon>Bacillota</taxon>
        <taxon>Bacilli</taxon>
        <taxon>Bacillales</taxon>
        <taxon>Paenibacillaceae</taxon>
        <taxon>Paenibacillus</taxon>
    </lineage>
</organism>
<dbReference type="Gene3D" id="1.10.3720.10">
    <property type="entry name" value="MetI-like"/>
    <property type="match status" value="1"/>
</dbReference>
<dbReference type="EMBL" id="JBHTLM010000009">
    <property type="protein sequence ID" value="MFD1177366.1"/>
    <property type="molecule type" value="Genomic_DNA"/>
</dbReference>
<dbReference type="SUPFAM" id="SSF161098">
    <property type="entry name" value="MetI-like"/>
    <property type="match status" value="1"/>
</dbReference>
<dbReference type="PANTHER" id="PTHR43744">
    <property type="entry name" value="ABC TRANSPORTER PERMEASE PROTEIN MG189-RELATED-RELATED"/>
    <property type="match status" value="1"/>
</dbReference>
<evidence type="ECO:0000256" key="5">
    <source>
        <dbReference type="ARBA" id="ARBA00022989"/>
    </source>
</evidence>
<feature type="transmembrane region" description="Helical" evidence="7">
    <location>
        <begin position="134"/>
        <end position="154"/>
    </location>
</feature>
<dbReference type="InterPro" id="IPR000515">
    <property type="entry name" value="MetI-like"/>
</dbReference>
<keyword evidence="5 7" id="KW-1133">Transmembrane helix</keyword>
<comment type="similarity">
    <text evidence="7">Belongs to the binding-protein-dependent transport system permease family.</text>
</comment>
<accession>A0ABW3RXX4</accession>
<feature type="transmembrane region" description="Helical" evidence="7">
    <location>
        <begin position="7"/>
        <end position="26"/>
    </location>
</feature>
<name>A0ABW3RXX4_9BACL</name>
<evidence type="ECO:0000313" key="10">
    <source>
        <dbReference type="Proteomes" id="UP001597262"/>
    </source>
</evidence>
<feature type="domain" description="ABC transmembrane type-1" evidence="8">
    <location>
        <begin position="63"/>
        <end position="254"/>
    </location>
</feature>
<reference evidence="10" key="1">
    <citation type="journal article" date="2019" name="Int. J. Syst. Evol. Microbiol.">
        <title>The Global Catalogue of Microorganisms (GCM) 10K type strain sequencing project: providing services to taxonomists for standard genome sequencing and annotation.</title>
        <authorList>
            <consortium name="The Broad Institute Genomics Platform"/>
            <consortium name="The Broad Institute Genome Sequencing Center for Infectious Disease"/>
            <person name="Wu L."/>
            <person name="Ma J."/>
        </authorList>
    </citation>
    <scope>NUCLEOTIDE SEQUENCE [LARGE SCALE GENOMIC DNA]</scope>
    <source>
        <strain evidence="10">CCUG 59189</strain>
    </source>
</reference>
<keyword evidence="6 7" id="KW-0472">Membrane</keyword>
<dbReference type="Proteomes" id="UP001597262">
    <property type="component" value="Unassembled WGS sequence"/>
</dbReference>
<dbReference type="Pfam" id="PF00528">
    <property type="entry name" value="BPD_transp_1"/>
    <property type="match status" value="1"/>
</dbReference>
<evidence type="ECO:0000256" key="1">
    <source>
        <dbReference type="ARBA" id="ARBA00004651"/>
    </source>
</evidence>
<keyword evidence="4 7" id="KW-0812">Transmembrane</keyword>
<dbReference type="CDD" id="cd06261">
    <property type="entry name" value="TM_PBP2"/>
    <property type="match status" value="1"/>
</dbReference>
<dbReference type="InterPro" id="IPR035906">
    <property type="entry name" value="MetI-like_sf"/>
</dbReference>
<evidence type="ECO:0000256" key="3">
    <source>
        <dbReference type="ARBA" id="ARBA00022475"/>
    </source>
</evidence>
<feature type="transmembrane region" description="Helical" evidence="7">
    <location>
        <begin position="234"/>
        <end position="254"/>
    </location>
</feature>
<sequence length="269" mass="30029">MKKIPTYVFLLIMLLLTGFPFLWMLISSFKTNIEFFDNPWGLPKNWVFENYTNAWENGIQNYLLNSVIVTFVTVVGTLLTAAMISFILARRPFKGSGLLLSLFVTGIIIPFHSTLIPLFLIMQKMHLLNTRFSLYLPYIAFSLPVAVFLLYGFFKQLPKELEEAALIDGAGIYRIFFQVFLPLSRAILATVAILAAINAWNEFMLALVFLSDNAIQTLPIGLMSFQGAFTTDYAGLSAALVISALPVILLYVLFQENVTKGLTAGAVKG</sequence>
<dbReference type="PROSITE" id="PS50928">
    <property type="entry name" value="ABC_TM1"/>
    <property type="match status" value="1"/>
</dbReference>
<dbReference type="PANTHER" id="PTHR43744:SF12">
    <property type="entry name" value="ABC TRANSPORTER PERMEASE PROTEIN MG189-RELATED"/>
    <property type="match status" value="1"/>
</dbReference>
<evidence type="ECO:0000259" key="8">
    <source>
        <dbReference type="PROSITE" id="PS50928"/>
    </source>
</evidence>
<evidence type="ECO:0000256" key="4">
    <source>
        <dbReference type="ARBA" id="ARBA00022692"/>
    </source>
</evidence>
<keyword evidence="10" id="KW-1185">Reference proteome</keyword>
<feature type="transmembrane region" description="Helical" evidence="7">
    <location>
        <begin position="100"/>
        <end position="122"/>
    </location>
</feature>
<evidence type="ECO:0000256" key="2">
    <source>
        <dbReference type="ARBA" id="ARBA00022448"/>
    </source>
</evidence>
<feature type="transmembrane region" description="Helical" evidence="7">
    <location>
        <begin position="62"/>
        <end position="88"/>
    </location>
</feature>
<keyword evidence="3" id="KW-1003">Cell membrane</keyword>
<proteinExistence type="inferred from homology"/>
<keyword evidence="2 7" id="KW-0813">Transport</keyword>
<protein>
    <submittedName>
        <fullName evidence="9">Carbohydrate ABC transporter permease</fullName>
    </submittedName>
</protein>
<comment type="subcellular location">
    <subcellularLocation>
        <location evidence="1 7">Cell membrane</location>
        <topology evidence="1 7">Multi-pass membrane protein</topology>
    </subcellularLocation>
</comment>
<evidence type="ECO:0000256" key="6">
    <source>
        <dbReference type="ARBA" id="ARBA00023136"/>
    </source>
</evidence>
<evidence type="ECO:0000313" key="9">
    <source>
        <dbReference type="EMBL" id="MFD1177366.1"/>
    </source>
</evidence>
<feature type="transmembrane region" description="Helical" evidence="7">
    <location>
        <begin position="175"/>
        <end position="197"/>
    </location>
</feature>
<comment type="caution">
    <text evidence="9">The sequence shown here is derived from an EMBL/GenBank/DDBJ whole genome shotgun (WGS) entry which is preliminary data.</text>
</comment>
<gene>
    <name evidence="9" type="ORF">ACFQ3W_13805</name>
</gene>
<evidence type="ECO:0000256" key="7">
    <source>
        <dbReference type="RuleBase" id="RU363032"/>
    </source>
</evidence>